<dbReference type="Pfam" id="PF00133">
    <property type="entry name" value="tRNA-synt_1"/>
    <property type="match status" value="1"/>
</dbReference>
<feature type="short sequence motif" description="'HIGH' region" evidence="13">
    <location>
        <begin position="194"/>
        <end position="204"/>
    </location>
</feature>
<dbReference type="FunFam" id="3.40.50.620:FF:000020">
    <property type="entry name" value="Valine--tRNA ligase, mitochondrial"/>
    <property type="match status" value="1"/>
</dbReference>
<dbReference type="Gene3D" id="1.10.287.380">
    <property type="entry name" value="Valyl-tRNA synthetase, C-terminal domain"/>
    <property type="match status" value="1"/>
</dbReference>
<evidence type="ECO:0000313" key="19">
    <source>
        <dbReference type="Proteomes" id="UP000045039"/>
    </source>
</evidence>
<evidence type="ECO:0000256" key="10">
    <source>
        <dbReference type="ARBA" id="ARBA00047552"/>
    </source>
</evidence>
<dbReference type="InterPro" id="IPR037118">
    <property type="entry name" value="Val-tRNA_synth_C_sf"/>
</dbReference>
<dbReference type="InterPro" id="IPR033705">
    <property type="entry name" value="Anticodon_Ia_Val"/>
</dbReference>
<comment type="subcellular location">
    <subcellularLocation>
        <location evidence="1 13">Cytoplasm</location>
    </subcellularLocation>
</comment>
<dbReference type="PRINTS" id="PR00986">
    <property type="entry name" value="TRNASYNTHVAL"/>
</dbReference>
<dbReference type="GO" id="GO:0005524">
    <property type="term" value="F:ATP binding"/>
    <property type="evidence" value="ECO:0007669"/>
    <property type="project" value="UniProtKB-UniRule"/>
</dbReference>
<dbReference type="GO" id="GO:0002161">
    <property type="term" value="F:aminoacyl-tRNA deacylase activity"/>
    <property type="evidence" value="ECO:0007669"/>
    <property type="project" value="InterPro"/>
</dbReference>
<comment type="domain">
    <text evidence="13">ValRS has two distinct active sites: one for aminoacylation and one for editing. The misactivated threonine is translocated from the active site to the editing site.</text>
</comment>
<evidence type="ECO:0000259" key="16">
    <source>
        <dbReference type="Pfam" id="PF08264"/>
    </source>
</evidence>
<dbReference type="InterPro" id="IPR010978">
    <property type="entry name" value="tRNA-bd_arm"/>
</dbReference>
<dbReference type="InterPro" id="IPR002303">
    <property type="entry name" value="Valyl-tRNA_ligase"/>
</dbReference>
<sequence length="1104" mass="124833">MDSHKPTQPPEQLLDDLESIHDLLYERNEPPLLTESFEPDNIPLLSDVVSPGTAPRAPEPQTAAATTAGLAPAEQERLDDELRASAELILQEVIDDFAPQIEAELRRRLQARLGRLLGQRPPRPAALPPGRHPRYTPGLSSHFPQPYSALVPFRMDKTYQPHAIETSWYETWESNDYFAPSGEGQPYTIMIPPPNVTGSLHMGHGFNNAIMDALIRYRRMQGRNTLWQPGTDHAGIATQMVVERQLGAQGVSRHDLGREKFLEKVWEWKEQSGGNITRQIRRLGSSVDWSRERFTMDDGLSEAVKEAFVRLHEDGLIYRGKRLVNWDTKLHTAISDLEVENHDEKGHLWHLRYPLVNGAKTSEGLDYLVVATTRPETLLGDAAVAVHPEDERYAKLIGQFAELPIVGRHIPIIADEYVDREFGTGCVKITPAHDFNDYEVGKRHDLPLINIFDKNAAVLAQAQVFHLDGSVNPNLDPSLPQSYAGMDRFAARKAIVAEFEAMGLLEKVDDHALKVPKGDRSGTVIEPWLTDQWYVSTKPLAEDAIAAVEDGRIQFVPKQYENMYFSWMRDIQDWCISRQLWWGHRIPAWYDEAGNVYVGRDEVEVRTKHKLGNEVELRQDEDVLDTWFSSGLWTFSTLGWPQQTEFLKTFHPTDVLVTGFDIIFFWVARMIMLTMHLVKNPDGTPQIPFKTVYVHGLVRDGQGQKMSKSKGNVLDPLDIVDGIDLDTLLQKRTSGMMQPKLAEKIAKQTRAEFPEGIASYGTDALRFTFCSLASTGRDIKFDMGRVEGFRNFCNKIWNAANFVIENTDGQDTGVNGEPVELSSVDRWIISQLQRTEQEVTRQLDAFRFDLAAQALYEFIWDEYCAWYLELVKPVLWDENAPIERQRGTRRTLIRVLETALRLAHPFMPFITEEIWQRIKGQAGKEGPTLMLQPWPVADEGRIDAAAEGDIEWVKALMLGVRQIRGEMNISMAKRIDIILRNASPSDHRRLADNEPLLMKLAKLESIRVLEAGEEAPMSATALVGDMEVLVPMAGLIDKSAELGRLDKEIQRLEGEVKRVGGKLSNEGFVAKAPADVIEKERAKLAEAEQALAKLAEQRQKIAAL</sequence>
<feature type="compositionally biased region" description="Low complexity" evidence="14">
    <location>
        <begin position="53"/>
        <end position="70"/>
    </location>
</feature>
<feature type="region of interest" description="Disordered" evidence="14">
    <location>
        <begin position="46"/>
        <end position="70"/>
    </location>
</feature>
<dbReference type="AlphaFoldDB" id="A0A9P1VZU6"/>
<dbReference type="Pfam" id="PF10458">
    <property type="entry name" value="Val_tRNA-synt_C"/>
    <property type="match status" value="1"/>
</dbReference>
<dbReference type="InterPro" id="IPR002300">
    <property type="entry name" value="aa-tRNA-synth_Ia"/>
</dbReference>
<dbReference type="PANTHER" id="PTHR11946:SF93">
    <property type="entry name" value="VALINE--TRNA LIGASE, CHLOROPLASTIC_MITOCHONDRIAL 2"/>
    <property type="match status" value="1"/>
</dbReference>
<dbReference type="GO" id="GO:0005829">
    <property type="term" value="C:cytosol"/>
    <property type="evidence" value="ECO:0007669"/>
    <property type="project" value="TreeGrafter"/>
</dbReference>
<dbReference type="NCBIfam" id="TIGR00422">
    <property type="entry name" value="valS"/>
    <property type="match status" value="1"/>
</dbReference>
<keyword evidence="5 13" id="KW-0547">Nucleotide-binding</keyword>
<evidence type="ECO:0000256" key="8">
    <source>
        <dbReference type="ARBA" id="ARBA00023054"/>
    </source>
</evidence>
<comment type="catalytic activity">
    <reaction evidence="10 13">
        <text>tRNA(Val) + L-valine + ATP = L-valyl-tRNA(Val) + AMP + diphosphate</text>
        <dbReference type="Rhea" id="RHEA:10704"/>
        <dbReference type="Rhea" id="RHEA-COMP:9672"/>
        <dbReference type="Rhea" id="RHEA-COMP:9708"/>
        <dbReference type="ChEBI" id="CHEBI:30616"/>
        <dbReference type="ChEBI" id="CHEBI:33019"/>
        <dbReference type="ChEBI" id="CHEBI:57762"/>
        <dbReference type="ChEBI" id="CHEBI:78442"/>
        <dbReference type="ChEBI" id="CHEBI:78537"/>
        <dbReference type="ChEBI" id="CHEBI:456215"/>
        <dbReference type="EC" id="6.1.1.9"/>
    </reaction>
</comment>
<evidence type="ECO:0000259" key="17">
    <source>
        <dbReference type="Pfam" id="PF10458"/>
    </source>
</evidence>
<keyword evidence="7 13" id="KW-0648">Protein biosynthesis</keyword>
<comment type="subunit">
    <text evidence="2 13">Monomer.</text>
</comment>
<keyword evidence="8 13" id="KW-0175">Coiled coil</keyword>
<protein>
    <recommendedName>
        <fullName evidence="13">Valine--tRNA ligase</fullName>
        <ecNumber evidence="13">6.1.1.9</ecNumber>
    </recommendedName>
    <alternativeName>
        <fullName evidence="13">Valyl-tRNA synthetase</fullName>
        <shortName evidence="13">ValRS</shortName>
    </alternativeName>
</protein>
<keyword evidence="3 13" id="KW-0963">Cytoplasm</keyword>
<comment type="similarity">
    <text evidence="12 13">Belongs to the class-I aminoacyl-tRNA synthetase family. ValS type 1 subfamily.</text>
</comment>
<feature type="short sequence motif" description="'KMSKS' region" evidence="13">
    <location>
        <begin position="705"/>
        <end position="709"/>
    </location>
</feature>
<evidence type="ECO:0000259" key="15">
    <source>
        <dbReference type="Pfam" id="PF00133"/>
    </source>
</evidence>
<feature type="coiled-coil region" evidence="13">
    <location>
        <begin position="1035"/>
        <end position="1104"/>
    </location>
</feature>
<dbReference type="NCBIfam" id="NF004349">
    <property type="entry name" value="PRK05729.1"/>
    <property type="match status" value="1"/>
</dbReference>
<evidence type="ECO:0000256" key="1">
    <source>
        <dbReference type="ARBA" id="ARBA00004496"/>
    </source>
</evidence>
<dbReference type="InterPro" id="IPR013155">
    <property type="entry name" value="M/V/L/I-tRNA-synth_anticd-bd"/>
</dbReference>
<dbReference type="FunFam" id="1.10.730.10:FF:000007">
    <property type="entry name" value="Valine--tRNA ligase"/>
    <property type="match status" value="1"/>
</dbReference>
<dbReference type="FunFam" id="3.40.50.620:FF:000146">
    <property type="entry name" value="Valine--tRNA ligase"/>
    <property type="match status" value="1"/>
</dbReference>
<evidence type="ECO:0000256" key="12">
    <source>
        <dbReference type="ARBA" id="ARBA00060830"/>
    </source>
</evidence>
<dbReference type="InterPro" id="IPR009008">
    <property type="entry name" value="Val/Leu/Ile-tRNA-synth_edit"/>
</dbReference>
<organism evidence="18 19">
    <name type="scientific">Pseudomonas aeruginosa</name>
    <dbReference type="NCBI Taxonomy" id="287"/>
    <lineage>
        <taxon>Bacteria</taxon>
        <taxon>Pseudomonadati</taxon>
        <taxon>Pseudomonadota</taxon>
        <taxon>Gammaproteobacteria</taxon>
        <taxon>Pseudomonadales</taxon>
        <taxon>Pseudomonadaceae</taxon>
        <taxon>Pseudomonas</taxon>
    </lineage>
</organism>
<evidence type="ECO:0000256" key="9">
    <source>
        <dbReference type="ARBA" id="ARBA00023146"/>
    </source>
</evidence>
<dbReference type="InterPro" id="IPR019499">
    <property type="entry name" value="Val-tRNA_synth_tRNA-bd"/>
</dbReference>
<dbReference type="EMBL" id="CVVU01000267">
    <property type="protein sequence ID" value="CRQ04596.1"/>
    <property type="molecule type" value="Genomic_DNA"/>
</dbReference>
<dbReference type="InterPro" id="IPR009080">
    <property type="entry name" value="tRNAsynth_Ia_anticodon-bd"/>
</dbReference>
<evidence type="ECO:0000256" key="2">
    <source>
        <dbReference type="ARBA" id="ARBA00011245"/>
    </source>
</evidence>
<dbReference type="SUPFAM" id="SSF52374">
    <property type="entry name" value="Nucleotidylyl transferase"/>
    <property type="match status" value="1"/>
</dbReference>
<evidence type="ECO:0000256" key="5">
    <source>
        <dbReference type="ARBA" id="ARBA00022741"/>
    </source>
</evidence>
<evidence type="ECO:0000256" key="11">
    <source>
        <dbReference type="ARBA" id="ARBA00055630"/>
    </source>
</evidence>
<dbReference type="InterPro" id="IPR001412">
    <property type="entry name" value="aa-tRNA-synth_I_CS"/>
</dbReference>
<dbReference type="PROSITE" id="PS00178">
    <property type="entry name" value="AA_TRNA_LIGASE_I"/>
    <property type="match status" value="1"/>
</dbReference>
<dbReference type="SUPFAM" id="SSF47323">
    <property type="entry name" value="Anticodon-binding domain of a subclass of class I aminoacyl-tRNA synthetases"/>
    <property type="match status" value="1"/>
</dbReference>
<dbReference type="InterPro" id="IPR014729">
    <property type="entry name" value="Rossmann-like_a/b/a_fold"/>
</dbReference>
<reference evidence="19" key="1">
    <citation type="submission" date="2015-06" db="EMBL/GenBank/DDBJ databases">
        <authorList>
            <person name="Radhakrishnan Rajesh"/>
            <person name="Underwood Anthony"/>
            <person name="Al-Shahib Ali"/>
        </authorList>
    </citation>
    <scope>NUCLEOTIDE SEQUENCE [LARGE SCALE GENOMIC DNA]</scope>
    <source>
        <strain evidence="19">P19_London_7_VIM_2_05_10</strain>
    </source>
</reference>
<dbReference type="SUPFAM" id="SSF50677">
    <property type="entry name" value="ValRS/IleRS/LeuRS editing domain"/>
    <property type="match status" value="1"/>
</dbReference>
<comment type="function">
    <text evidence="11 13">Catalyzes the attachment of valine to tRNA(Val). As ValRS can inadvertently accommodate and process structurally similar amino acids such as threonine, to avoid such errors, it has a 'posttransfer' editing activity that hydrolyzes mischarged Thr-tRNA(Val) in a tRNA-dependent manner.</text>
</comment>
<dbReference type="FunFam" id="1.10.287.380:FF:000001">
    <property type="entry name" value="Valine--tRNA ligase"/>
    <property type="match status" value="1"/>
</dbReference>
<dbReference type="GO" id="GO:0006438">
    <property type="term" value="P:valyl-tRNA aminoacylation"/>
    <property type="evidence" value="ECO:0007669"/>
    <property type="project" value="UniProtKB-UniRule"/>
</dbReference>
<dbReference type="Proteomes" id="UP000045039">
    <property type="component" value="Unassembled WGS sequence"/>
</dbReference>
<dbReference type="Gene3D" id="1.10.730.10">
    <property type="entry name" value="Isoleucyl-tRNA Synthetase, Domain 1"/>
    <property type="match status" value="1"/>
</dbReference>
<dbReference type="CDD" id="cd07962">
    <property type="entry name" value="Anticodon_Ia_Val"/>
    <property type="match status" value="1"/>
</dbReference>
<evidence type="ECO:0000256" key="3">
    <source>
        <dbReference type="ARBA" id="ARBA00022490"/>
    </source>
</evidence>
<keyword evidence="9 13" id="KW-0030">Aminoacyl-tRNA synthetase</keyword>
<evidence type="ECO:0000256" key="4">
    <source>
        <dbReference type="ARBA" id="ARBA00022598"/>
    </source>
</evidence>
<dbReference type="HAMAP" id="MF_02004">
    <property type="entry name" value="Val_tRNA_synth_type1"/>
    <property type="match status" value="1"/>
</dbReference>
<evidence type="ECO:0000313" key="18">
    <source>
        <dbReference type="EMBL" id="CRQ04596.1"/>
    </source>
</evidence>
<keyword evidence="4 13" id="KW-0436">Ligase</keyword>
<feature type="domain" description="Valyl-tRNA synthetase tRNA-binding arm" evidence="17">
    <location>
        <begin position="1040"/>
        <end position="1101"/>
    </location>
</feature>
<evidence type="ECO:0000256" key="14">
    <source>
        <dbReference type="SAM" id="MobiDB-lite"/>
    </source>
</evidence>
<dbReference type="PANTHER" id="PTHR11946">
    <property type="entry name" value="VALYL-TRNA SYNTHETASES"/>
    <property type="match status" value="1"/>
</dbReference>
<feature type="region of interest" description="Disordered" evidence="14">
    <location>
        <begin position="1"/>
        <end position="20"/>
    </location>
</feature>
<gene>
    <name evidence="13 18" type="primary">valS</name>
    <name evidence="18" type="ORF">PAERUG_P19_London_7_VIM_2_05_10_06501</name>
</gene>
<name>A0A9P1VZU6_PSEAI</name>
<dbReference type="SUPFAM" id="SSF46589">
    <property type="entry name" value="tRNA-binding arm"/>
    <property type="match status" value="1"/>
</dbReference>
<dbReference type="Pfam" id="PF08264">
    <property type="entry name" value="Anticodon_1"/>
    <property type="match status" value="1"/>
</dbReference>
<feature type="binding site" evidence="13">
    <location>
        <position position="708"/>
    </location>
    <ligand>
        <name>ATP</name>
        <dbReference type="ChEBI" id="CHEBI:30616"/>
    </ligand>
</feature>
<evidence type="ECO:0000256" key="7">
    <source>
        <dbReference type="ARBA" id="ARBA00022917"/>
    </source>
</evidence>
<evidence type="ECO:0000256" key="6">
    <source>
        <dbReference type="ARBA" id="ARBA00022840"/>
    </source>
</evidence>
<dbReference type="CDD" id="cd00817">
    <property type="entry name" value="ValRS_core"/>
    <property type="match status" value="1"/>
</dbReference>
<proteinExistence type="inferred from homology"/>
<dbReference type="GO" id="GO:0004832">
    <property type="term" value="F:valine-tRNA ligase activity"/>
    <property type="evidence" value="ECO:0007669"/>
    <property type="project" value="UniProtKB-UniRule"/>
</dbReference>
<dbReference type="Gene3D" id="3.90.740.10">
    <property type="entry name" value="Valyl/Leucyl/Isoleucyl-tRNA synthetase, editing domain"/>
    <property type="match status" value="2"/>
</dbReference>
<feature type="domain" description="Aminoacyl-tRNA synthetase class Ia" evidence="15">
    <location>
        <begin position="168"/>
        <end position="782"/>
    </location>
</feature>
<comment type="domain">
    <text evidence="13">The C-terminal coiled-coil domain is crucial for aminoacylation activity.</text>
</comment>
<keyword evidence="6 13" id="KW-0067">ATP-binding</keyword>
<feature type="domain" description="Methionyl/Valyl/Leucyl/Isoleucyl-tRNA synthetase anticodon-binding" evidence="16">
    <location>
        <begin position="825"/>
        <end position="978"/>
    </location>
</feature>
<accession>A0A9P1VZU6</accession>
<comment type="caution">
    <text evidence="18">The sequence shown here is derived from an EMBL/GenBank/DDBJ whole genome shotgun (WGS) entry which is preliminary data.</text>
</comment>
<dbReference type="FunFam" id="3.90.740.10:FF:000003">
    <property type="entry name" value="Valine--tRNA ligase"/>
    <property type="match status" value="1"/>
</dbReference>
<dbReference type="EC" id="6.1.1.9" evidence="13"/>
<dbReference type="Gene3D" id="3.40.50.620">
    <property type="entry name" value="HUPs"/>
    <property type="match status" value="2"/>
</dbReference>
<evidence type="ECO:0000256" key="13">
    <source>
        <dbReference type="HAMAP-Rule" id="MF_02004"/>
    </source>
</evidence>